<dbReference type="RefSeq" id="XP_019084164.1">
    <property type="nucleotide sequence ID" value="XM_019228619.1"/>
</dbReference>
<dbReference type="InterPro" id="IPR008978">
    <property type="entry name" value="HSP20-like_chaperone"/>
</dbReference>
<evidence type="ECO:0000256" key="3">
    <source>
        <dbReference type="SAM" id="MobiDB-lite"/>
    </source>
</evidence>
<dbReference type="Pfam" id="PF04969">
    <property type="entry name" value="CS"/>
    <property type="match status" value="1"/>
</dbReference>
<keyword evidence="2" id="KW-0539">Nucleus</keyword>
<keyword evidence="2" id="KW-0963">Cytoplasm</keyword>
<dbReference type="PANTHER" id="PTHR22932:SF20">
    <property type="entry name" value="CO-CHAPERONE PROTEIN P23-1"/>
    <property type="match status" value="1"/>
</dbReference>
<dbReference type="InterPro" id="IPR007052">
    <property type="entry name" value="CS_dom"/>
</dbReference>
<keyword evidence="2" id="KW-0143">Chaperone</keyword>
<evidence type="ECO:0000259" key="4">
    <source>
        <dbReference type="PROSITE" id="PS51203"/>
    </source>
</evidence>
<name>A0ABM1QBM6_CAMSA</name>
<evidence type="ECO:0000256" key="1">
    <source>
        <dbReference type="ARBA" id="ARBA00025733"/>
    </source>
</evidence>
<keyword evidence="5" id="KW-1185">Reference proteome</keyword>
<dbReference type="InterPro" id="IPR045250">
    <property type="entry name" value="p23-like"/>
</dbReference>
<feature type="domain" description="CS" evidence="4">
    <location>
        <begin position="2"/>
        <end position="91"/>
    </location>
</feature>
<sequence length="219" mass="23559">MSRHPEVKWAETTHKIFLTVVLADTKDTKVNLAPEGVFDFSAKVGPENHLYELNLELHDKVNVEESKINVGERSIFCIIEKAEPERWNKLLRVGKPPHYVKVDWDKWVDEDEEGNAGAGDMDMSGMGGMGGMGGMEGMDFSKFGGMGGLEGLGGMGGLGGMAGLEGLGGMGGMEEFEDSDDEEETAKSGDKKDDDVKVEAPATEKAPAGEQTTSVKSDK</sequence>
<dbReference type="PANTHER" id="PTHR22932">
    <property type="entry name" value="TELOMERASE-BINDING PROTEIN P23 HSP90 CO-CHAPERONE"/>
    <property type="match status" value="1"/>
</dbReference>
<dbReference type="Gene3D" id="2.60.40.790">
    <property type="match status" value="1"/>
</dbReference>
<evidence type="ECO:0000256" key="2">
    <source>
        <dbReference type="RuleBase" id="RU369032"/>
    </source>
</evidence>
<comment type="function">
    <text evidence="2">Acts as a co-chaperone for HSP90.</text>
</comment>
<feature type="compositionally biased region" description="Basic and acidic residues" evidence="3">
    <location>
        <begin position="185"/>
        <end position="198"/>
    </location>
</feature>
<comment type="similarity">
    <text evidence="1 2">Belongs to the p23/wos2 family.</text>
</comment>
<organism evidence="5 6">
    <name type="scientific">Camelina sativa</name>
    <name type="common">False flax</name>
    <name type="synonym">Myagrum sativum</name>
    <dbReference type="NCBI Taxonomy" id="90675"/>
    <lineage>
        <taxon>Eukaryota</taxon>
        <taxon>Viridiplantae</taxon>
        <taxon>Streptophyta</taxon>
        <taxon>Embryophyta</taxon>
        <taxon>Tracheophyta</taxon>
        <taxon>Spermatophyta</taxon>
        <taxon>Magnoliopsida</taxon>
        <taxon>eudicotyledons</taxon>
        <taxon>Gunneridae</taxon>
        <taxon>Pentapetalae</taxon>
        <taxon>rosids</taxon>
        <taxon>malvids</taxon>
        <taxon>Brassicales</taxon>
        <taxon>Brassicaceae</taxon>
        <taxon>Camelineae</taxon>
        <taxon>Camelina</taxon>
    </lineage>
</organism>
<feature type="compositionally biased region" description="Acidic residues" evidence="3">
    <location>
        <begin position="174"/>
        <end position="184"/>
    </location>
</feature>
<feature type="compositionally biased region" description="Polar residues" evidence="3">
    <location>
        <begin position="210"/>
        <end position="219"/>
    </location>
</feature>
<accession>A0ABM1QBM6</accession>
<gene>
    <name evidence="6" type="primary">LOC104707852</name>
</gene>
<protein>
    <recommendedName>
        <fullName evidence="2">Co-chaperone protein p23</fullName>
    </recommendedName>
</protein>
<proteinExistence type="inferred from homology"/>
<comment type="subunit">
    <text evidence="2">Interacts with HSP90 in an ATP-dependent manner.</text>
</comment>
<dbReference type="Proteomes" id="UP000694864">
    <property type="component" value="Chromosome 8"/>
</dbReference>
<dbReference type="PROSITE" id="PS51203">
    <property type="entry name" value="CS"/>
    <property type="match status" value="1"/>
</dbReference>
<reference evidence="5" key="1">
    <citation type="journal article" date="2014" name="Nat. Commun.">
        <title>The emerging biofuel crop Camelina sativa retains a highly undifferentiated hexaploid genome structure.</title>
        <authorList>
            <person name="Kagale S."/>
            <person name="Koh C."/>
            <person name="Nixon J."/>
            <person name="Bollina V."/>
            <person name="Clarke W.E."/>
            <person name="Tuteja R."/>
            <person name="Spillane C."/>
            <person name="Robinson S.J."/>
            <person name="Links M.G."/>
            <person name="Clarke C."/>
            <person name="Higgins E.E."/>
            <person name="Huebert T."/>
            <person name="Sharpe A.G."/>
            <person name="Parkin I.A."/>
        </authorList>
    </citation>
    <scope>NUCLEOTIDE SEQUENCE [LARGE SCALE GENOMIC DNA]</scope>
    <source>
        <strain evidence="5">cv. DH55</strain>
    </source>
</reference>
<reference evidence="6" key="2">
    <citation type="submission" date="2025-08" db="UniProtKB">
        <authorList>
            <consortium name="RefSeq"/>
        </authorList>
    </citation>
    <scope>IDENTIFICATION</scope>
    <source>
        <tissue evidence="6">Leaf</tissue>
    </source>
</reference>
<evidence type="ECO:0000313" key="6">
    <source>
        <dbReference type="RefSeq" id="XP_019084164.1"/>
    </source>
</evidence>
<evidence type="ECO:0000313" key="5">
    <source>
        <dbReference type="Proteomes" id="UP000694864"/>
    </source>
</evidence>
<dbReference type="SUPFAM" id="SSF49764">
    <property type="entry name" value="HSP20-like chaperones"/>
    <property type="match status" value="1"/>
</dbReference>
<feature type="region of interest" description="Disordered" evidence="3">
    <location>
        <begin position="166"/>
        <end position="219"/>
    </location>
</feature>
<dbReference type="GeneID" id="104707852"/>
<dbReference type="CDD" id="cd06465">
    <property type="entry name" value="p23_hB-ind1_like"/>
    <property type="match status" value="1"/>
</dbReference>
<comment type="subcellular location">
    <subcellularLocation>
        <location evidence="2">Cytoplasm</location>
    </subcellularLocation>
    <subcellularLocation>
        <location evidence="2">Nucleus</location>
    </subcellularLocation>
</comment>